<evidence type="ECO:0000256" key="1">
    <source>
        <dbReference type="ARBA" id="ARBA00038158"/>
    </source>
</evidence>
<dbReference type="Pfam" id="PF13649">
    <property type="entry name" value="Methyltransf_25"/>
    <property type="match status" value="1"/>
</dbReference>
<organism evidence="4 5">
    <name type="scientific">Escovopsis weberi</name>
    <dbReference type="NCBI Taxonomy" id="150374"/>
    <lineage>
        <taxon>Eukaryota</taxon>
        <taxon>Fungi</taxon>
        <taxon>Dikarya</taxon>
        <taxon>Ascomycota</taxon>
        <taxon>Pezizomycotina</taxon>
        <taxon>Sordariomycetes</taxon>
        <taxon>Hypocreomycetidae</taxon>
        <taxon>Hypocreales</taxon>
        <taxon>Hypocreaceae</taxon>
        <taxon>Escovopsis</taxon>
    </lineage>
</organism>
<dbReference type="EMBL" id="LGSR01000006">
    <property type="protein sequence ID" value="KOS21954.1"/>
    <property type="molecule type" value="Genomic_DNA"/>
</dbReference>
<comment type="caution">
    <text evidence="4">The sequence shown here is derived from an EMBL/GenBank/DDBJ whole genome shotgun (WGS) entry which is preliminary data.</text>
</comment>
<feature type="compositionally biased region" description="Low complexity" evidence="2">
    <location>
        <begin position="18"/>
        <end position="40"/>
    </location>
</feature>
<dbReference type="PANTHER" id="PTHR43591:SF50">
    <property type="entry name" value="METHYLTRANSFERASE DOMAIN-CONTAINING PROTEIN-RELATED"/>
    <property type="match status" value="1"/>
</dbReference>
<dbReference type="OrthoDB" id="2013972at2759"/>
<dbReference type="InterPro" id="IPR041698">
    <property type="entry name" value="Methyltransf_25"/>
</dbReference>
<name>A0A0M8N6Y1_ESCWE</name>
<reference evidence="4 5" key="1">
    <citation type="submission" date="2015-07" db="EMBL/GenBank/DDBJ databases">
        <title>The genome of the fungus Escovopsis weberi, a specialized disease agent of ant agriculture.</title>
        <authorList>
            <person name="de Man T.J."/>
            <person name="Stajich J.E."/>
            <person name="Kubicek C.P."/>
            <person name="Chenthamara K."/>
            <person name="Atanasova L."/>
            <person name="Druzhinina I.S."/>
            <person name="Birnbaum S."/>
            <person name="Barribeau S.M."/>
            <person name="Teiling C."/>
            <person name="Suen G."/>
            <person name="Currie C."/>
            <person name="Gerardo N.M."/>
        </authorList>
    </citation>
    <scope>NUCLEOTIDE SEQUENCE [LARGE SCALE GENOMIC DNA]</scope>
</reference>
<dbReference type="SUPFAM" id="SSF53335">
    <property type="entry name" value="S-adenosyl-L-methionine-dependent methyltransferases"/>
    <property type="match status" value="1"/>
</dbReference>
<feature type="region of interest" description="Disordered" evidence="2">
    <location>
        <begin position="318"/>
        <end position="347"/>
    </location>
</feature>
<evidence type="ECO:0000313" key="4">
    <source>
        <dbReference type="EMBL" id="KOS21954.1"/>
    </source>
</evidence>
<sequence length="429" mass="47172">MSGSMLSNVYRPEFMASSGAHTHTSSSARTASSSGPPSSAVDPSRLFVQRNGRSYFSDPTNPYPLPTDITELHRQTMRTLLMIQLFGAPTSCSTLIKKPPTRVLEIGCGSGFWSMMCHQYYKARGYSGISFTGIDIAPLAPETSQGMDGEMNWKFIQADLLQWPWPLPSGEYDFVMAKDMSLLCRNLENQNFIDEYIRILKPGGVLEIWDSDHLVRMLRPHEPAAVSGEDADEQLAAASLGAYVVKANTPLSAPLNTYLVEYDQWLNTALQSRQLSAVPCTLIEPLLRQESEVLGDVRSRRLAIPLSDVRWEREGVGGVITKDGKSSPDSRGKDGKEGWEGREQGTIKADKKALSAGQMALRQAAMSTVVQMVQALEPMLREASGKSQDEWDVWLGKMMGDLINDGGTSWGECLEVGAWSARKKPAPSS</sequence>
<dbReference type="InterPro" id="IPR029063">
    <property type="entry name" value="SAM-dependent_MTases_sf"/>
</dbReference>
<dbReference type="GO" id="GO:0008168">
    <property type="term" value="F:methyltransferase activity"/>
    <property type="evidence" value="ECO:0007669"/>
    <property type="project" value="UniProtKB-KW"/>
</dbReference>
<evidence type="ECO:0000259" key="3">
    <source>
        <dbReference type="Pfam" id="PF13649"/>
    </source>
</evidence>
<comment type="similarity">
    <text evidence="1">Belongs to the methyltransferase superfamily. LaeA methyltransferase family.</text>
</comment>
<proteinExistence type="inferred from homology"/>
<dbReference type="AlphaFoldDB" id="A0A0M8N6Y1"/>
<keyword evidence="4" id="KW-0808">Transferase</keyword>
<keyword evidence="5" id="KW-1185">Reference proteome</keyword>
<accession>A0A0M8N6Y1</accession>
<feature type="region of interest" description="Disordered" evidence="2">
    <location>
        <begin position="18"/>
        <end position="44"/>
    </location>
</feature>
<dbReference type="STRING" id="150374.A0A0M8N6Y1"/>
<protein>
    <submittedName>
        <fullName evidence="4">Demethylmenaquinone methyltransferase</fullName>
    </submittedName>
</protein>
<dbReference type="CDD" id="cd02440">
    <property type="entry name" value="AdoMet_MTases"/>
    <property type="match status" value="1"/>
</dbReference>
<dbReference type="Proteomes" id="UP000053831">
    <property type="component" value="Unassembled WGS sequence"/>
</dbReference>
<dbReference type="GO" id="GO:0032259">
    <property type="term" value="P:methylation"/>
    <property type="evidence" value="ECO:0007669"/>
    <property type="project" value="UniProtKB-KW"/>
</dbReference>
<evidence type="ECO:0000313" key="5">
    <source>
        <dbReference type="Proteomes" id="UP000053831"/>
    </source>
</evidence>
<feature type="compositionally biased region" description="Basic and acidic residues" evidence="2">
    <location>
        <begin position="322"/>
        <end position="347"/>
    </location>
</feature>
<keyword evidence="4" id="KW-0489">Methyltransferase</keyword>
<feature type="domain" description="Methyltransferase" evidence="3">
    <location>
        <begin position="103"/>
        <end position="204"/>
    </location>
</feature>
<gene>
    <name evidence="4" type="ORF">ESCO_001656</name>
</gene>
<dbReference type="Gene3D" id="3.40.50.150">
    <property type="entry name" value="Vaccinia Virus protein VP39"/>
    <property type="match status" value="1"/>
</dbReference>
<evidence type="ECO:0000256" key="2">
    <source>
        <dbReference type="SAM" id="MobiDB-lite"/>
    </source>
</evidence>
<dbReference type="PANTHER" id="PTHR43591">
    <property type="entry name" value="METHYLTRANSFERASE"/>
    <property type="match status" value="1"/>
</dbReference>